<proteinExistence type="inferred from homology"/>
<comment type="similarity">
    <text evidence="1">Belongs to the universal stress protein A family.</text>
</comment>
<feature type="domain" description="UspA" evidence="2">
    <location>
        <begin position="1"/>
        <end position="143"/>
    </location>
</feature>
<dbReference type="CDD" id="cd00293">
    <property type="entry name" value="USP-like"/>
    <property type="match status" value="1"/>
</dbReference>
<keyword evidence="4" id="KW-1185">Reference proteome</keyword>
<evidence type="ECO:0000313" key="4">
    <source>
        <dbReference type="Proteomes" id="UP000324358"/>
    </source>
</evidence>
<evidence type="ECO:0000256" key="1">
    <source>
        <dbReference type="ARBA" id="ARBA00008791"/>
    </source>
</evidence>
<evidence type="ECO:0000259" key="2">
    <source>
        <dbReference type="Pfam" id="PF00582"/>
    </source>
</evidence>
<dbReference type="InterPro" id="IPR006016">
    <property type="entry name" value="UspA"/>
</dbReference>
<gene>
    <name evidence="3" type="ORF">ES675_05985</name>
</gene>
<name>A0A5D0QWZ9_9FLAO</name>
<dbReference type="AlphaFoldDB" id="A0A5D0QWZ9"/>
<dbReference type="SUPFAM" id="SSF52402">
    <property type="entry name" value="Adenine nucleotide alpha hydrolases-like"/>
    <property type="match status" value="2"/>
</dbReference>
<reference evidence="3 4" key="1">
    <citation type="submission" date="2019-08" db="EMBL/GenBank/DDBJ databases">
        <title>Genomes of Antarctic Bizionia species.</title>
        <authorList>
            <person name="Bowman J.P."/>
        </authorList>
    </citation>
    <scope>NUCLEOTIDE SEQUENCE [LARGE SCALE GENOMIC DNA]</scope>
    <source>
        <strain evidence="3 4">APA-1</strain>
    </source>
</reference>
<evidence type="ECO:0000313" key="3">
    <source>
        <dbReference type="EMBL" id="TYB73211.1"/>
    </source>
</evidence>
<dbReference type="PANTHER" id="PTHR46268">
    <property type="entry name" value="STRESS RESPONSE PROTEIN NHAX"/>
    <property type="match status" value="1"/>
</dbReference>
<dbReference type="OrthoDB" id="9788959at2"/>
<organism evidence="3 4">
    <name type="scientific">Bizionia algoritergicola</name>
    <dbReference type="NCBI Taxonomy" id="291187"/>
    <lineage>
        <taxon>Bacteria</taxon>
        <taxon>Pseudomonadati</taxon>
        <taxon>Bacteroidota</taxon>
        <taxon>Flavobacteriia</taxon>
        <taxon>Flavobacteriales</taxon>
        <taxon>Flavobacteriaceae</taxon>
        <taxon>Bizionia</taxon>
    </lineage>
</organism>
<sequence length="275" mass="31206">MRKHILLPTDFSDNAWIAALYAFKLYEAETCTFYFLHSSIIKGSTKSSMSSKLTRVMTENAKNGLAEVKAKAEQNHANANHQFETILSAYDLKDSLESIIKKQKIDMLIMGTKGATKAEEIIFGSNTVSIIQSVKDCPVLAIPDEFKFEKPEKIAFPTDFNRSYGDELQPLKELASLFDSKIEIVHINKDHDISEAQDYNLDQLKASLKNITHNFHSMPKEGNKERGITDFIEQFDINMLVMINYPHSFIESFMKEPIIKKLGFKSSIPFLVIPG</sequence>
<dbReference type="PANTHER" id="PTHR46268:SF6">
    <property type="entry name" value="UNIVERSAL STRESS PROTEIN UP12"/>
    <property type="match status" value="1"/>
</dbReference>
<accession>A0A5D0QWZ9</accession>
<dbReference type="Proteomes" id="UP000324358">
    <property type="component" value="Unassembled WGS sequence"/>
</dbReference>
<dbReference type="Pfam" id="PF00582">
    <property type="entry name" value="Usp"/>
    <property type="match status" value="1"/>
</dbReference>
<dbReference type="Gene3D" id="3.40.50.12370">
    <property type="match status" value="1"/>
</dbReference>
<dbReference type="RefSeq" id="WP_066252867.1">
    <property type="nucleotide sequence ID" value="NZ_VSKL01000002.1"/>
</dbReference>
<comment type="caution">
    <text evidence="3">The sequence shown here is derived from an EMBL/GenBank/DDBJ whole genome shotgun (WGS) entry which is preliminary data.</text>
</comment>
<protein>
    <submittedName>
        <fullName evidence="3">Universal stress protein</fullName>
    </submittedName>
</protein>
<dbReference type="EMBL" id="VSKL01000002">
    <property type="protein sequence ID" value="TYB73211.1"/>
    <property type="molecule type" value="Genomic_DNA"/>
</dbReference>